<dbReference type="NCBIfam" id="TIGR01563">
    <property type="entry name" value="gp16_SPP1"/>
    <property type="match status" value="1"/>
</dbReference>
<accession>A0A1T1H6U7</accession>
<gene>
    <name evidence="1" type="ORF">B1202_02420</name>
</gene>
<dbReference type="Pfam" id="PF05521">
    <property type="entry name" value="Phage_HCP"/>
    <property type="match status" value="1"/>
</dbReference>
<organism evidence="1 2">
    <name type="scientific">Acinetobacter amyesii</name>
    <dbReference type="NCBI Taxonomy" id="2942470"/>
    <lineage>
        <taxon>Bacteria</taxon>
        <taxon>Pseudomonadati</taxon>
        <taxon>Pseudomonadota</taxon>
        <taxon>Gammaproteobacteria</taxon>
        <taxon>Moraxellales</taxon>
        <taxon>Moraxellaceae</taxon>
        <taxon>Acinetobacter</taxon>
    </lineage>
</organism>
<keyword evidence="2" id="KW-1185">Reference proteome</keyword>
<dbReference type="RefSeq" id="WP_078188986.1">
    <property type="nucleotide sequence ID" value="NZ_JAMCOZ010000002.1"/>
</dbReference>
<proteinExistence type="predicted"/>
<comment type="caution">
    <text evidence="1">The sequence shown here is derived from an EMBL/GenBank/DDBJ whole genome shotgun (WGS) entry which is preliminary data.</text>
</comment>
<dbReference type="AlphaFoldDB" id="A0A1T1H6U7"/>
<evidence type="ECO:0000313" key="2">
    <source>
        <dbReference type="Proteomes" id="UP000191160"/>
    </source>
</evidence>
<dbReference type="InterPro" id="IPR038666">
    <property type="entry name" value="SSP1_head-tail_sf"/>
</dbReference>
<dbReference type="InterPro" id="IPR008767">
    <property type="entry name" value="Phage_SPP1_head-tail_adaptor"/>
</dbReference>
<dbReference type="EMBL" id="MVKX01000001">
    <property type="protein sequence ID" value="OOV85516.1"/>
    <property type="molecule type" value="Genomic_DNA"/>
</dbReference>
<dbReference type="Gene3D" id="2.40.10.270">
    <property type="entry name" value="Bacteriophage SPP1 head-tail adaptor protein"/>
    <property type="match status" value="1"/>
</dbReference>
<protein>
    <submittedName>
        <fullName evidence="1">Phage head-tail adapter protein</fullName>
    </submittedName>
</protein>
<sequence>MNLASELRHRVMIQQKGPDRDADGYPIHVAWTEYKKLWAKVTHLSGKDLIAAQANQSKVVARLKLRYREDINTTMRVVYKDKIYAIDSQALEDNNSGNEYITFLLSQGTEHA</sequence>
<dbReference type="Proteomes" id="UP000191160">
    <property type="component" value="Unassembled WGS sequence"/>
</dbReference>
<evidence type="ECO:0000313" key="1">
    <source>
        <dbReference type="EMBL" id="OOV85516.1"/>
    </source>
</evidence>
<reference evidence="1 2" key="1">
    <citation type="submission" date="2017-02" db="EMBL/GenBank/DDBJ databases">
        <title>Acinetobacter sp. ANC 4945, whole genome shotgun sequencing project.</title>
        <authorList>
            <person name="Radolfova-Krizova L."/>
            <person name="Al Atrouni A."/>
            <person name="Nemec A."/>
        </authorList>
    </citation>
    <scope>NUCLEOTIDE SEQUENCE [LARGE SCALE GENOMIC DNA]</scope>
    <source>
        <strain evidence="1 2">ANC 4945</strain>
    </source>
</reference>
<name>A0A1T1H6U7_9GAMM</name>